<keyword evidence="2" id="KW-0694">RNA-binding</keyword>
<evidence type="ECO:0000313" key="6">
    <source>
        <dbReference type="Proteomes" id="UP000023152"/>
    </source>
</evidence>
<feature type="region of interest" description="Disordered" evidence="3">
    <location>
        <begin position="1"/>
        <end position="90"/>
    </location>
</feature>
<dbReference type="InterPro" id="IPR029344">
    <property type="entry name" value="SLBP_RNA_bind"/>
</dbReference>
<dbReference type="Proteomes" id="UP000023152">
    <property type="component" value="Unassembled WGS sequence"/>
</dbReference>
<feature type="compositionally biased region" description="Basic and acidic residues" evidence="3">
    <location>
        <begin position="27"/>
        <end position="40"/>
    </location>
</feature>
<feature type="compositionally biased region" description="Basic and acidic residues" evidence="3">
    <location>
        <begin position="55"/>
        <end position="90"/>
    </location>
</feature>
<dbReference type="PANTHER" id="PTHR17408">
    <property type="entry name" value="HISTONE RNA HAIRPIN-BINDING PROTEIN"/>
    <property type="match status" value="1"/>
</dbReference>
<dbReference type="Gene3D" id="1.10.8.1120">
    <property type="entry name" value="Histone RNA hairpin-binding protein RNA-binding domain"/>
    <property type="match status" value="1"/>
</dbReference>
<dbReference type="GO" id="GO:0003729">
    <property type="term" value="F:mRNA binding"/>
    <property type="evidence" value="ECO:0007669"/>
    <property type="project" value="InterPro"/>
</dbReference>
<proteinExistence type="inferred from homology"/>
<comment type="caution">
    <text evidence="5">The sequence shown here is derived from an EMBL/GenBank/DDBJ whole genome shotgun (WGS) entry which is preliminary data.</text>
</comment>
<dbReference type="PANTHER" id="PTHR17408:SF0">
    <property type="entry name" value="HISTONE RNA HAIRPIN-BINDING PROTEIN"/>
    <property type="match status" value="1"/>
</dbReference>
<dbReference type="InterPro" id="IPR038294">
    <property type="entry name" value="SLBP_RNA_bind_sf"/>
</dbReference>
<feature type="compositionally biased region" description="Polar residues" evidence="3">
    <location>
        <begin position="209"/>
        <end position="219"/>
    </location>
</feature>
<evidence type="ECO:0000313" key="5">
    <source>
        <dbReference type="EMBL" id="ETO04591.1"/>
    </source>
</evidence>
<dbReference type="GO" id="GO:0071207">
    <property type="term" value="F:histone pre-mRNA stem-loop binding"/>
    <property type="evidence" value="ECO:0007669"/>
    <property type="project" value="TreeGrafter"/>
</dbReference>
<feature type="compositionally biased region" description="Polar residues" evidence="3">
    <location>
        <begin position="1"/>
        <end position="10"/>
    </location>
</feature>
<comment type="similarity">
    <text evidence="1">Belongs to the SLBP family.</text>
</comment>
<organism evidence="5 6">
    <name type="scientific">Reticulomyxa filosa</name>
    <dbReference type="NCBI Taxonomy" id="46433"/>
    <lineage>
        <taxon>Eukaryota</taxon>
        <taxon>Sar</taxon>
        <taxon>Rhizaria</taxon>
        <taxon>Retaria</taxon>
        <taxon>Foraminifera</taxon>
        <taxon>Monothalamids</taxon>
        <taxon>Reticulomyxidae</taxon>
        <taxon>Reticulomyxa</taxon>
    </lineage>
</organism>
<dbReference type="GO" id="GO:0051028">
    <property type="term" value="P:mRNA transport"/>
    <property type="evidence" value="ECO:0007669"/>
    <property type="project" value="TreeGrafter"/>
</dbReference>
<sequence>MESNHVQGDNSFVKKKEQPNVNSNKMQRVDKRPHESDKNTAKTWANKLFSKGHSKSNDKWEKAIYVEKKSKSQSDECPPHQKSKLEEELTEHQIYSRQKLIAMGKNTTGYVKAQRHYQRDPATPEPTSKISKRRWQGKLCKWRRQLHEYDLTEVDEARLKETRRLIEREFPMLQELDAVTTNHHNATDIAVSSEVDQDQSLTEHDHKTIAQTDVISEIQ</sequence>
<dbReference type="Pfam" id="PF15247">
    <property type="entry name" value="SLBP_RNA_bind"/>
    <property type="match status" value="1"/>
</dbReference>
<evidence type="ECO:0000256" key="1">
    <source>
        <dbReference type="ARBA" id="ARBA00006151"/>
    </source>
</evidence>
<evidence type="ECO:0000259" key="4">
    <source>
        <dbReference type="Pfam" id="PF15247"/>
    </source>
</evidence>
<accession>X6LT80</accession>
<reference evidence="5 6" key="1">
    <citation type="journal article" date="2013" name="Curr. Biol.">
        <title>The Genome of the Foraminiferan Reticulomyxa filosa.</title>
        <authorList>
            <person name="Glockner G."/>
            <person name="Hulsmann N."/>
            <person name="Schleicher M."/>
            <person name="Noegel A.A."/>
            <person name="Eichinger L."/>
            <person name="Gallinger C."/>
            <person name="Pawlowski J."/>
            <person name="Sierra R."/>
            <person name="Euteneuer U."/>
            <person name="Pillet L."/>
            <person name="Moustafa A."/>
            <person name="Platzer M."/>
            <person name="Groth M."/>
            <person name="Szafranski K."/>
            <person name="Schliwa M."/>
        </authorList>
    </citation>
    <scope>NUCLEOTIDE SEQUENCE [LARGE SCALE GENOMIC DNA]</scope>
</reference>
<dbReference type="EMBL" id="ASPP01029166">
    <property type="protein sequence ID" value="ETO04591.1"/>
    <property type="molecule type" value="Genomic_DNA"/>
</dbReference>
<dbReference type="GO" id="GO:0005737">
    <property type="term" value="C:cytoplasm"/>
    <property type="evidence" value="ECO:0007669"/>
    <property type="project" value="TreeGrafter"/>
</dbReference>
<evidence type="ECO:0000256" key="2">
    <source>
        <dbReference type="ARBA" id="ARBA00022884"/>
    </source>
</evidence>
<dbReference type="GO" id="GO:0006398">
    <property type="term" value="P:mRNA 3'-end processing by stem-loop binding and cleavage"/>
    <property type="evidence" value="ECO:0007669"/>
    <property type="project" value="TreeGrafter"/>
</dbReference>
<keyword evidence="6" id="KW-1185">Reference proteome</keyword>
<evidence type="ECO:0000256" key="3">
    <source>
        <dbReference type="SAM" id="MobiDB-lite"/>
    </source>
</evidence>
<dbReference type="OrthoDB" id="265795at2759"/>
<dbReference type="AlphaFoldDB" id="X6LT80"/>
<dbReference type="GO" id="GO:0071204">
    <property type="term" value="C:histone pre-mRNA 3'end processing complex"/>
    <property type="evidence" value="ECO:0007669"/>
    <property type="project" value="TreeGrafter"/>
</dbReference>
<feature type="domain" description="Histone RNA hairpin-binding protein RNA-binding" evidence="4">
    <location>
        <begin position="91"/>
        <end position="150"/>
    </location>
</feature>
<protein>
    <recommendedName>
        <fullName evidence="4">Histone RNA hairpin-binding protein RNA-binding domain-containing protein</fullName>
    </recommendedName>
</protein>
<gene>
    <name evidence="5" type="ORF">RFI_32807</name>
</gene>
<name>X6LT80_RETFI</name>
<feature type="region of interest" description="Disordered" evidence="3">
    <location>
        <begin position="194"/>
        <end position="219"/>
    </location>
</feature>
<dbReference type="InterPro" id="IPR026502">
    <property type="entry name" value="SLBP1/SLBP2"/>
</dbReference>